<dbReference type="Proteomes" id="UP001418444">
    <property type="component" value="Unassembled WGS sequence"/>
</dbReference>
<dbReference type="Pfam" id="PF09995">
    <property type="entry name" value="MPAB_Lcp_cat"/>
    <property type="match status" value="1"/>
</dbReference>
<name>A0ABP7NMQ4_9ACTN</name>
<feature type="domain" description="ER-bound oxygenase mpaB/mpaB'/Rubber oxygenase catalytic" evidence="1">
    <location>
        <begin position="52"/>
        <end position="272"/>
    </location>
</feature>
<accession>A0ABP7NMQ4</accession>
<comment type="caution">
    <text evidence="2">The sequence shown here is derived from an EMBL/GenBank/DDBJ whole genome shotgun (WGS) entry which is preliminary data.</text>
</comment>
<evidence type="ECO:0000313" key="2">
    <source>
        <dbReference type="EMBL" id="GAA3949806.1"/>
    </source>
</evidence>
<reference evidence="3" key="1">
    <citation type="journal article" date="2019" name="Int. J. Syst. Evol. Microbiol.">
        <title>The Global Catalogue of Microorganisms (GCM) 10K type strain sequencing project: providing services to taxonomists for standard genome sequencing and annotation.</title>
        <authorList>
            <consortium name="The Broad Institute Genomics Platform"/>
            <consortium name="The Broad Institute Genome Sequencing Center for Infectious Disease"/>
            <person name="Wu L."/>
            <person name="Ma J."/>
        </authorList>
    </citation>
    <scope>NUCLEOTIDE SEQUENCE [LARGE SCALE GENOMIC DNA]</scope>
    <source>
        <strain evidence="3">JCM 16923</strain>
    </source>
</reference>
<evidence type="ECO:0000259" key="1">
    <source>
        <dbReference type="Pfam" id="PF09995"/>
    </source>
</evidence>
<sequence length="305" mass="35056">MCYQMKGAAMTADAVSPSQAHSLARDAETMPRSTRDELDRVQIDDLDMLGLAVLAGPANVIMQLALPAVGYGVYESKVDSGNLFKRPTKRTRTTLTYLAVAAMGSPDIRKAYRQAVNKSHAYVRSDADSPVKYNAFDPKLQLWVAACLYRGWEDMQRIYGDPAKITEEAYQQGAVMGTTLQMPRDLWPATRADFEAYWQQTVDELEIDDTIREHLMKIVRMDFTYPALRLLFGRYSETMTIGFLPEEFRKKMRIEQTPMQRRIFNAHNAVARQVIRFMPKPLREFPFNVMLVDLEWRRRTGRPLV</sequence>
<dbReference type="EMBL" id="BAAAZW010000001">
    <property type="protein sequence ID" value="GAA3949806.1"/>
    <property type="molecule type" value="Genomic_DNA"/>
</dbReference>
<keyword evidence="3" id="KW-1185">Reference proteome</keyword>
<dbReference type="InterPro" id="IPR018713">
    <property type="entry name" value="MPAB/Lcp_cat_dom"/>
</dbReference>
<dbReference type="PANTHER" id="PTHR36151">
    <property type="entry name" value="BLR2777 PROTEIN"/>
    <property type="match status" value="1"/>
</dbReference>
<evidence type="ECO:0000313" key="3">
    <source>
        <dbReference type="Proteomes" id="UP001418444"/>
    </source>
</evidence>
<protein>
    <submittedName>
        <fullName evidence="2">Oxygenase MpaB family protein</fullName>
    </submittedName>
</protein>
<organism evidence="2 3">
    <name type="scientific">Gordonia caeni</name>
    <dbReference type="NCBI Taxonomy" id="1007097"/>
    <lineage>
        <taxon>Bacteria</taxon>
        <taxon>Bacillati</taxon>
        <taxon>Actinomycetota</taxon>
        <taxon>Actinomycetes</taxon>
        <taxon>Mycobacteriales</taxon>
        <taxon>Gordoniaceae</taxon>
        <taxon>Gordonia</taxon>
    </lineage>
</organism>
<gene>
    <name evidence="2" type="ORF">GCM10022231_04280</name>
</gene>
<dbReference type="PANTHER" id="PTHR36151:SF3">
    <property type="entry name" value="ER-BOUND OXYGENASE MPAB_MPAB'_RUBBER OXYGENASE CATALYTIC DOMAIN-CONTAINING PROTEIN"/>
    <property type="match status" value="1"/>
</dbReference>
<proteinExistence type="predicted"/>